<dbReference type="EMBL" id="FUZF01000035">
    <property type="protein sequence ID" value="SKC11854.1"/>
    <property type="molecule type" value="Genomic_DNA"/>
</dbReference>
<keyword evidence="1" id="KW-0732">Signal</keyword>
<feature type="signal peptide" evidence="1">
    <location>
        <begin position="1"/>
        <end position="22"/>
    </location>
</feature>
<organism evidence="2 3">
    <name type="scientific">Sphingobacterium nematocida</name>
    <dbReference type="NCBI Taxonomy" id="1513896"/>
    <lineage>
        <taxon>Bacteria</taxon>
        <taxon>Pseudomonadati</taxon>
        <taxon>Bacteroidota</taxon>
        <taxon>Sphingobacteriia</taxon>
        <taxon>Sphingobacteriales</taxon>
        <taxon>Sphingobacteriaceae</taxon>
        <taxon>Sphingobacterium</taxon>
    </lineage>
</organism>
<dbReference type="OrthoDB" id="797510at2"/>
<name>A0A1T5GU02_9SPHI</name>
<keyword evidence="3" id="KW-1185">Reference proteome</keyword>
<proteinExistence type="predicted"/>
<evidence type="ECO:0000313" key="3">
    <source>
        <dbReference type="Proteomes" id="UP000190150"/>
    </source>
</evidence>
<feature type="chain" id="PRO_5012707668" evidence="1">
    <location>
        <begin position="23"/>
        <end position="171"/>
    </location>
</feature>
<gene>
    <name evidence="2" type="ORF">SAMN05660841_04352</name>
</gene>
<protein>
    <submittedName>
        <fullName evidence="2">Uncharacterized protein</fullName>
    </submittedName>
</protein>
<reference evidence="3" key="1">
    <citation type="submission" date="2017-02" db="EMBL/GenBank/DDBJ databases">
        <authorList>
            <person name="Varghese N."/>
            <person name="Submissions S."/>
        </authorList>
    </citation>
    <scope>NUCLEOTIDE SEQUENCE [LARGE SCALE GENOMIC DNA]</scope>
    <source>
        <strain evidence="3">DSM 24091</strain>
    </source>
</reference>
<dbReference type="STRING" id="1513896.SAMN05660841_04352"/>
<evidence type="ECO:0000313" key="2">
    <source>
        <dbReference type="EMBL" id="SKC11854.1"/>
    </source>
</evidence>
<dbReference type="AlphaFoldDB" id="A0A1T5GU02"/>
<accession>A0A1T5GU02</accession>
<sequence>MKSNIIYIVLLFALCFGFKAQAQKVKITEYGDKIAGLASEEEKETLDKLINGLPNSIYVNKDNKAQIFQRGDKIIESMSLRKSEDLEILEKVFVNMFKDIKIIEIEWNATDSFVLLNRNFLSQFPTLKYIYIKSYENLSQQFVESQFPTLIEYLRDGVGVEVIYVTMEQPN</sequence>
<dbReference type="Proteomes" id="UP000190150">
    <property type="component" value="Unassembled WGS sequence"/>
</dbReference>
<evidence type="ECO:0000256" key="1">
    <source>
        <dbReference type="SAM" id="SignalP"/>
    </source>
</evidence>
<dbReference type="RefSeq" id="WP_079645963.1">
    <property type="nucleotide sequence ID" value="NZ_FUZF01000035.1"/>
</dbReference>